<reference evidence="1 2" key="1">
    <citation type="submission" date="2018-03" db="EMBL/GenBank/DDBJ databases">
        <title>Genomic Encyclopedia of Type Strains, Phase III (KMG-III): the genomes of soil and plant-associated and newly described type strains.</title>
        <authorList>
            <person name="Whitman W."/>
        </authorList>
    </citation>
    <scope>NUCLEOTIDE SEQUENCE [LARGE SCALE GENOMIC DNA]</scope>
    <source>
        <strain evidence="1 2">CGMCC 4.7125</strain>
    </source>
</reference>
<proteinExistence type="predicted"/>
<dbReference type="RefSeq" id="WP_181193379.1">
    <property type="nucleotide sequence ID" value="NZ_PVNH01000008.1"/>
</dbReference>
<evidence type="ECO:0000313" key="2">
    <source>
        <dbReference type="Proteomes" id="UP000238362"/>
    </source>
</evidence>
<dbReference type="EMBL" id="PVNH01000008">
    <property type="protein sequence ID" value="PRX46160.1"/>
    <property type="molecule type" value="Genomic_DNA"/>
</dbReference>
<sequence>MAREEARLTTEGPSLDSWLTAVEEFRIPDLSREWIVTTMRELREGDRPGRSEE</sequence>
<accession>A0A2T0LRM9</accession>
<organism evidence="1 2">
    <name type="scientific">Prauserella shujinwangii</name>
    <dbReference type="NCBI Taxonomy" id="1453103"/>
    <lineage>
        <taxon>Bacteria</taxon>
        <taxon>Bacillati</taxon>
        <taxon>Actinomycetota</taxon>
        <taxon>Actinomycetes</taxon>
        <taxon>Pseudonocardiales</taxon>
        <taxon>Pseudonocardiaceae</taxon>
        <taxon>Prauserella</taxon>
    </lineage>
</organism>
<dbReference type="AlphaFoldDB" id="A0A2T0LRM9"/>
<keyword evidence="2" id="KW-1185">Reference proteome</keyword>
<protein>
    <submittedName>
        <fullName evidence="1">Uncharacterized protein</fullName>
    </submittedName>
</protein>
<evidence type="ECO:0000313" key="1">
    <source>
        <dbReference type="EMBL" id="PRX46160.1"/>
    </source>
</evidence>
<name>A0A2T0LRM9_9PSEU</name>
<gene>
    <name evidence="1" type="ORF">B0I33_108307</name>
</gene>
<dbReference type="Proteomes" id="UP000238362">
    <property type="component" value="Unassembled WGS sequence"/>
</dbReference>
<comment type="caution">
    <text evidence="1">The sequence shown here is derived from an EMBL/GenBank/DDBJ whole genome shotgun (WGS) entry which is preliminary data.</text>
</comment>